<dbReference type="EMBL" id="JBHTLU010000024">
    <property type="protein sequence ID" value="MFD1222334.1"/>
    <property type="molecule type" value="Genomic_DNA"/>
</dbReference>
<dbReference type="GO" id="GO:0008831">
    <property type="term" value="F:dTDP-4-dehydrorhamnose reductase activity"/>
    <property type="evidence" value="ECO:0007669"/>
    <property type="project" value="UniProtKB-EC"/>
</dbReference>
<dbReference type="InterPro" id="IPR029903">
    <property type="entry name" value="RmlD-like-bd"/>
</dbReference>
<dbReference type="CDD" id="cd05254">
    <property type="entry name" value="dTDP_HR_like_SDR_e"/>
    <property type="match status" value="1"/>
</dbReference>
<dbReference type="InterPro" id="IPR005913">
    <property type="entry name" value="dTDP_dehydrorham_reduct"/>
</dbReference>
<keyword evidence="5" id="KW-1185">Reference proteome</keyword>
<evidence type="ECO:0000259" key="3">
    <source>
        <dbReference type="Pfam" id="PF04321"/>
    </source>
</evidence>
<dbReference type="InterPro" id="IPR036291">
    <property type="entry name" value="NAD(P)-bd_dom_sf"/>
</dbReference>
<gene>
    <name evidence="4" type="primary">rfbD</name>
    <name evidence="4" type="ORF">ACFQ4B_19610</name>
</gene>
<keyword evidence="2 4" id="KW-0560">Oxidoreductase</keyword>
<dbReference type="Pfam" id="PF04321">
    <property type="entry name" value="RmlD_sub_bind"/>
    <property type="match status" value="1"/>
</dbReference>
<proteinExistence type="inferred from homology"/>
<dbReference type="Proteomes" id="UP001597180">
    <property type="component" value="Unassembled WGS sequence"/>
</dbReference>
<sequence length="288" mass="32205">MKVFITGAGGQLGYDLIRVLSSKHQVVAMTRAELDVTNETAVFQAIRNIKPDAVIHAAAYTNVDKAEQESHEAYTINSIGTKNVALAAAEIGAKLVHISTDYVFDGSKRSPYIETDRPNPLGVYGNSKLHAEKFVELISGQYFILRTSWLYGKNGSNFVTKMISLGRQHGELKVVSDQFGSPTYTLDLARFIEYLIQTDCYGLYHVANRGQCSRYAFAQAIFQALNWHHVKLVPISSAGFLSAAQRPEYSVFDDSAIRLNHLPRLRDWKDALNDFLHNDFVLEEPADD</sequence>
<protein>
    <recommendedName>
        <fullName evidence="2">dTDP-4-dehydrorhamnose reductase</fullName>
        <ecNumber evidence="2">1.1.1.133</ecNumber>
    </recommendedName>
</protein>
<comment type="similarity">
    <text evidence="1 2">Belongs to the dTDP-4-dehydrorhamnose reductase family.</text>
</comment>
<comment type="pathway">
    <text evidence="2">Carbohydrate biosynthesis; dTDP-L-rhamnose biosynthesis.</text>
</comment>
<dbReference type="RefSeq" id="WP_345587421.1">
    <property type="nucleotide sequence ID" value="NZ_BAABJG010000008.1"/>
</dbReference>
<comment type="function">
    <text evidence="2">Catalyzes the reduction of dTDP-6-deoxy-L-lyxo-4-hexulose to yield dTDP-L-rhamnose.</text>
</comment>
<evidence type="ECO:0000313" key="5">
    <source>
        <dbReference type="Proteomes" id="UP001597180"/>
    </source>
</evidence>
<dbReference type="Gene3D" id="3.90.25.10">
    <property type="entry name" value="UDP-galactose 4-epimerase, domain 1"/>
    <property type="match status" value="1"/>
</dbReference>
<dbReference type="SUPFAM" id="SSF51735">
    <property type="entry name" value="NAD(P)-binding Rossmann-fold domains"/>
    <property type="match status" value="1"/>
</dbReference>
<accession>A0ABW3USA9</accession>
<dbReference type="PANTHER" id="PTHR10491">
    <property type="entry name" value="DTDP-4-DEHYDRORHAMNOSE REDUCTASE"/>
    <property type="match status" value="1"/>
</dbReference>
<evidence type="ECO:0000313" key="4">
    <source>
        <dbReference type="EMBL" id="MFD1222334.1"/>
    </source>
</evidence>
<comment type="caution">
    <text evidence="4">The sequence shown here is derived from an EMBL/GenBank/DDBJ whole genome shotgun (WGS) entry which is preliminary data.</text>
</comment>
<evidence type="ECO:0000256" key="2">
    <source>
        <dbReference type="RuleBase" id="RU364082"/>
    </source>
</evidence>
<organism evidence="4 5">
    <name type="scientific">Paenibacillus vulneris</name>
    <dbReference type="NCBI Taxonomy" id="1133364"/>
    <lineage>
        <taxon>Bacteria</taxon>
        <taxon>Bacillati</taxon>
        <taxon>Bacillota</taxon>
        <taxon>Bacilli</taxon>
        <taxon>Bacillales</taxon>
        <taxon>Paenibacillaceae</taxon>
        <taxon>Paenibacillus</taxon>
    </lineage>
</organism>
<keyword evidence="2" id="KW-0521">NADP</keyword>
<feature type="domain" description="RmlD-like substrate binding" evidence="3">
    <location>
        <begin position="1"/>
        <end position="278"/>
    </location>
</feature>
<dbReference type="EC" id="1.1.1.133" evidence="2"/>
<evidence type="ECO:0000256" key="1">
    <source>
        <dbReference type="ARBA" id="ARBA00010944"/>
    </source>
</evidence>
<dbReference type="Gene3D" id="3.40.50.720">
    <property type="entry name" value="NAD(P)-binding Rossmann-like Domain"/>
    <property type="match status" value="1"/>
</dbReference>
<dbReference type="NCBIfam" id="TIGR01214">
    <property type="entry name" value="rmlD"/>
    <property type="match status" value="1"/>
</dbReference>
<reference evidence="5" key="1">
    <citation type="journal article" date="2019" name="Int. J. Syst. Evol. Microbiol.">
        <title>The Global Catalogue of Microorganisms (GCM) 10K type strain sequencing project: providing services to taxonomists for standard genome sequencing and annotation.</title>
        <authorList>
            <consortium name="The Broad Institute Genomics Platform"/>
            <consortium name="The Broad Institute Genome Sequencing Center for Infectious Disease"/>
            <person name="Wu L."/>
            <person name="Ma J."/>
        </authorList>
    </citation>
    <scope>NUCLEOTIDE SEQUENCE [LARGE SCALE GENOMIC DNA]</scope>
    <source>
        <strain evidence="5">CCUG 53270</strain>
    </source>
</reference>
<name>A0ABW3USA9_9BACL</name>
<dbReference type="PANTHER" id="PTHR10491:SF4">
    <property type="entry name" value="METHIONINE ADENOSYLTRANSFERASE 2 SUBUNIT BETA"/>
    <property type="match status" value="1"/>
</dbReference>